<dbReference type="EMBL" id="JAMXIB010000017">
    <property type="protein sequence ID" value="MCO5725987.1"/>
    <property type="molecule type" value="Genomic_DNA"/>
</dbReference>
<dbReference type="GO" id="GO:0016787">
    <property type="term" value="F:hydrolase activity"/>
    <property type="evidence" value="ECO:0007669"/>
    <property type="project" value="UniProtKB-KW"/>
</dbReference>
<comment type="similarity">
    <text evidence="1 2">Belongs to the glycosyl hydrolase 13 family.</text>
</comment>
<dbReference type="PRINTS" id="PR00110">
    <property type="entry name" value="ALPHAAMYLASE"/>
</dbReference>
<gene>
    <name evidence="5" type="ORF">NG653_14075</name>
</gene>
<keyword evidence="3 5" id="KW-0378">Hydrolase</keyword>
<organism evidence="5 6">
    <name type="scientific">Robiginitalea marina</name>
    <dbReference type="NCBI Taxonomy" id="2954105"/>
    <lineage>
        <taxon>Bacteria</taxon>
        <taxon>Pseudomonadati</taxon>
        <taxon>Bacteroidota</taxon>
        <taxon>Flavobacteriia</taxon>
        <taxon>Flavobacteriales</taxon>
        <taxon>Flavobacteriaceae</taxon>
        <taxon>Robiginitalea</taxon>
    </lineage>
</organism>
<evidence type="ECO:0000313" key="5">
    <source>
        <dbReference type="EMBL" id="MCO5725987.1"/>
    </source>
</evidence>
<evidence type="ECO:0000256" key="3">
    <source>
        <dbReference type="RuleBase" id="RU361134"/>
    </source>
</evidence>
<dbReference type="EC" id="3.2.1.1" evidence="3"/>
<dbReference type="SMART" id="SM00642">
    <property type="entry name" value="Aamy"/>
    <property type="match status" value="1"/>
</dbReference>
<dbReference type="PANTHER" id="PTHR10357">
    <property type="entry name" value="ALPHA-AMYLASE FAMILY MEMBER"/>
    <property type="match status" value="1"/>
</dbReference>
<dbReference type="InterPro" id="IPR006047">
    <property type="entry name" value="GH13_cat_dom"/>
</dbReference>
<comment type="catalytic activity">
    <reaction evidence="3">
        <text>Endohydrolysis of (1-&gt;4)-alpha-D-glucosidic linkages in polysaccharides containing three or more (1-&gt;4)-alpha-linked D-glucose units.</text>
        <dbReference type="EC" id="3.2.1.1"/>
    </reaction>
</comment>
<dbReference type="Gene3D" id="3.20.20.80">
    <property type="entry name" value="Glycosidases"/>
    <property type="match status" value="1"/>
</dbReference>
<reference evidence="5 6" key="1">
    <citation type="submission" date="2022-06" db="EMBL/GenBank/DDBJ databases">
        <authorList>
            <person name="Xuan X."/>
        </authorList>
    </citation>
    <scope>NUCLEOTIDE SEQUENCE [LARGE SCALE GENOMIC DNA]</scope>
    <source>
        <strain evidence="5 6">2V75</strain>
    </source>
</reference>
<dbReference type="PANTHER" id="PTHR10357:SF209">
    <property type="entry name" value="PERIPLASMIC ALPHA-AMYLASE"/>
    <property type="match status" value="1"/>
</dbReference>
<dbReference type="SUPFAM" id="SSF51445">
    <property type="entry name" value="(Trans)glycosidases"/>
    <property type="match status" value="1"/>
</dbReference>
<keyword evidence="3" id="KW-0119">Carbohydrate metabolism</keyword>
<name>A0ABT1B155_9FLAO</name>
<dbReference type="InterPro" id="IPR006046">
    <property type="entry name" value="Alpha_amylase"/>
</dbReference>
<dbReference type="Pfam" id="PF00128">
    <property type="entry name" value="Alpha-amylase"/>
    <property type="match status" value="1"/>
</dbReference>
<dbReference type="RefSeq" id="WP_252742359.1">
    <property type="nucleotide sequence ID" value="NZ_JAMXIB010000017.1"/>
</dbReference>
<keyword evidence="3" id="KW-0326">Glycosidase</keyword>
<comment type="caution">
    <text evidence="5">The sequence shown here is derived from an EMBL/GenBank/DDBJ whole genome shotgun (WGS) entry which is preliminary data.</text>
</comment>
<sequence length="565" mass="63561">MNKPLVLLLTCLLLASCRTDPKTASRLNPEPSNTPVVKNDTIPFLWDAANVYFLLTDRFHNGNPGNDVNFGRTNPTGPLRGFMGGDLAGITQKIESGYFTDLGVNAIWFTPVVEQIHGDTDEGTGNSYGYHGYWARDWTALDPNFGTYEDLKNLVEAAHKRGIRILMDVVLNHTGPVTEADPAWPEDWVRLEPTCGFTTYENTTACTLVDNLPDIYTESDQPVELPDALLAKWKAEGRLSNELDELQGFFERTGYPRAPRFYLIKWLTDYVNDLGIDGFRVDTAKHADEKAWAELYREAAHAFESWKKRNPAKVLDDNPFFMVGEVYNYGISGGRDFDFGDRKVDYFSHGFHSLINFELKEDAHKDYEQIFGKYHKLLNTQLKGKGVLNYLSSHDDGSPFDPDRLQPYRAANVLLLTPGASQVYYGDETARSLKAEGAVGDANLRSFMNWEAVDSLEQTRSILTHWQKLGQFRQRHPAIGAGRHNRLSRKPYVFSRTYTDGDYRDKVVVGLDLPKGKKTLGVKGFFGDGTSLYDAYSGSKVVVKNGRVELDTPFDIALLELAGTQ</sequence>
<evidence type="ECO:0000256" key="1">
    <source>
        <dbReference type="ARBA" id="ARBA00008061"/>
    </source>
</evidence>
<evidence type="ECO:0000313" key="6">
    <source>
        <dbReference type="Proteomes" id="UP001206312"/>
    </source>
</evidence>
<evidence type="ECO:0000256" key="2">
    <source>
        <dbReference type="RuleBase" id="RU003615"/>
    </source>
</evidence>
<proteinExistence type="inferred from homology"/>
<dbReference type="PROSITE" id="PS51257">
    <property type="entry name" value="PROKAR_LIPOPROTEIN"/>
    <property type="match status" value="1"/>
</dbReference>
<feature type="domain" description="Glycosyl hydrolase family 13 catalytic" evidence="4">
    <location>
        <begin position="53"/>
        <end position="473"/>
    </location>
</feature>
<keyword evidence="6" id="KW-1185">Reference proteome</keyword>
<accession>A0ABT1B155</accession>
<protein>
    <recommendedName>
        <fullName evidence="3">Alpha-amylase</fullName>
        <ecNumber evidence="3">3.2.1.1</ecNumber>
    </recommendedName>
</protein>
<evidence type="ECO:0000259" key="4">
    <source>
        <dbReference type="SMART" id="SM00642"/>
    </source>
</evidence>
<dbReference type="InterPro" id="IPR017853">
    <property type="entry name" value="GH"/>
</dbReference>
<dbReference type="Proteomes" id="UP001206312">
    <property type="component" value="Unassembled WGS sequence"/>
</dbReference>